<reference evidence="12" key="1">
    <citation type="submission" date="2016-12" db="EMBL/GenBank/DDBJ databases">
        <authorList>
            <person name="Meng X."/>
        </authorList>
    </citation>
    <scope>NUCLEOTIDE SEQUENCE [LARGE SCALE GENOMIC DNA]</scope>
    <source>
        <strain evidence="12">DSM 19116</strain>
    </source>
</reference>
<dbReference type="GO" id="GO:0005524">
    <property type="term" value="F:ATP binding"/>
    <property type="evidence" value="ECO:0007669"/>
    <property type="project" value="UniProtKB-KW"/>
</dbReference>
<evidence type="ECO:0000256" key="4">
    <source>
        <dbReference type="ARBA" id="ARBA00022741"/>
    </source>
</evidence>
<organism evidence="11 12">
    <name type="scientific">Bowdeniella nasicola</name>
    <dbReference type="NCBI Taxonomy" id="208480"/>
    <lineage>
        <taxon>Bacteria</taxon>
        <taxon>Bacillati</taxon>
        <taxon>Actinomycetota</taxon>
        <taxon>Actinomycetes</taxon>
        <taxon>Actinomycetales</taxon>
        <taxon>Actinomycetaceae</taxon>
        <taxon>Bowdeniella</taxon>
    </lineage>
</organism>
<dbReference type="SMART" id="SM00382">
    <property type="entry name" value="AAA"/>
    <property type="match status" value="1"/>
</dbReference>
<evidence type="ECO:0000313" key="12">
    <source>
        <dbReference type="Proteomes" id="UP000185628"/>
    </source>
</evidence>
<dbReference type="PANTHER" id="PTHR42781:SF4">
    <property type="entry name" value="SPERMIDINE_PUTRESCINE IMPORT ATP-BINDING PROTEIN POTA"/>
    <property type="match status" value="1"/>
</dbReference>
<keyword evidence="3" id="KW-0410">Iron transport</keyword>
<proteinExistence type="predicted"/>
<dbReference type="FunFam" id="3.40.50.300:FF:000425">
    <property type="entry name" value="Probable ABC transporter, ATP-binding subunit"/>
    <property type="match status" value="1"/>
</dbReference>
<evidence type="ECO:0000256" key="3">
    <source>
        <dbReference type="ARBA" id="ARBA00022496"/>
    </source>
</evidence>
<evidence type="ECO:0000256" key="8">
    <source>
        <dbReference type="ARBA" id="ARBA00023136"/>
    </source>
</evidence>
<dbReference type="GO" id="GO:0015418">
    <property type="term" value="F:ABC-type quaternary ammonium compound transporting activity"/>
    <property type="evidence" value="ECO:0007669"/>
    <property type="project" value="UniProtKB-EC"/>
</dbReference>
<dbReference type="InterPro" id="IPR003593">
    <property type="entry name" value="AAA+_ATPase"/>
</dbReference>
<dbReference type="GO" id="GO:0015408">
    <property type="term" value="F:ABC-type ferric iron transporter activity"/>
    <property type="evidence" value="ECO:0007669"/>
    <property type="project" value="InterPro"/>
</dbReference>
<comment type="caution">
    <text evidence="11">The sequence shown here is derived from an EMBL/GenBank/DDBJ whole genome shotgun (WGS) entry which is preliminary data.</text>
</comment>
<keyword evidence="6" id="KW-0408">Iron</keyword>
<evidence type="ECO:0000259" key="10">
    <source>
        <dbReference type="PROSITE" id="PS50893"/>
    </source>
</evidence>
<dbReference type="Gene3D" id="3.40.50.300">
    <property type="entry name" value="P-loop containing nucleotide triphosphate hydrolases"/>
    <property type="match status" value="1"/>
</dbReference>
<name>A0A1Q5Q136_9ACTO</name>
<dbReference type="InterPro" id="IPR050093">
    <property type="entry name" value="ABC_SmlMolc_Importer"/>
</dbReference>
<evidence type="ECO:0000256" key="5">
    <source>
        <dbReference type="ARBA" id="ARBA00022840"/>
    </source>
</evidence>
<keyword evidence="2" id="KW-1003">Cell membrane</keyword>
<sequence>MEIQDLTVSYGSYRAVRSVSLTVDQGEIVALLGPSGSGKSTLLRAIAGLETPTSGTMSWNGEDVISVPVHRRGFGLMFQDGQLFAHRSVGGNVAYGLASRPKTERARRVAEMLELVRLGEMADRAVTSLSGGQAQRVALARALAPNPSVMLLDEPLSSLDRAMRERLASDIRTILKASGSTAIYVTHDQDEAFTVADRIAVLIDGEIARIGTPAEVWRDPQRADVAEFLGYGPLLTTDEGVRALAPDALTIGDESASGLPVEVDVRDVRVRRGYTDLVVTLEGHDARARIHRTDVDPDELMGARLSAVLDLAASPLLREEK</sequence>
<dbReference type="InterPro" id="IPR003439">
    <property type="entry name" value="ABC_transporter-like_ATP-bd"/>
</dbReference>
<dbReference type="InterPro" id="IPR017871">
    <property type="entry name" value="ABC_transporter-like_CS"/>
</dbReference>
<dbReference type="InterPro" id="IPR027417">
    <property type="entry name" value="P-loop_NTPase"/>
</dbReference>
<dbReference type="PANTHER" id="PTHR42781">
    <property type="entry name" value="SPERMIDINE/PUTRESCINE IMPORT ATP-BINDING PROTEIN POTA"/>
    <property type="match status" value="1"/>
</dbReference>
<dbReference type="PROSITE" id="PS50893">
    <property type="entry name" value="ABC_TRANSPORTER_2"/>
    <property type="match status" value="1"/>
</dbReference>
<dbReference type="AlphaFoldDB" id="A0A1Q5Q136"/>
<dbReference type="GO" id="GO:0016887">
    <property type="term" value="F:ATP hydrolysis activity"/>
    <property type="evidence" value="ECO:0007669"/>
    <property type="project" value="InterPro"/>
</dbReference>
<evidence type="ECO:0000256" key="2">
    <source>
        <dbReference type="ARBA" id="ARBA00022475"/>
    </source>
</evidence>
<keyword evidence="7" id="KW-0406">Ion transport</keyword>
<protein>
    <recommendedName>
        <fullName evidence="9">ABC-type quaternary amine transporter</fullName>
        <ecNumber evidence="9">7.6.2.9</ecNumber>
    </recommendedName>
</protein>
<evidence type="ECO:0000256" key="6">
    <source>
        <dbReference type="ARBA" id="ARBA00023004"/>
    </source>
</evidence>
<dbReference type="Proteomes" id="UP000185628">
    <property type="component" value="Unassembled WGS sequence"/>
</dbReference>
<evidence type="ECO:0000256" key="9">
    <source>
        <dbReference type="ARBA" id="ARBA00066388"/>
    </source>
</evidence>
<evidence type="ECO:0000313" key="11">
    <source>
        <dbReference type="EMBL" id="OKL53558.1"/>
    </source>
</evidence>
<dbReference type="InterPro" id="IPR015853">
    <property type="entry name" value="ABC_transpr_FbpC"/>
</dbReference>
<gene>
    <name evidence="11" type="ORF">BSZ39_08960</name>
</gene>
<keyword evidence="8" id="KW-0472">Membrane</keyword>
<dbReference type="GO" id="GO:0016020">
    <property type="term" value="C:membrane"/>
    <property type="evidence" value="ECO:0007669"/>
    <property type="project" value="InterPro"/>
</dbReference>
<dbReference type="SUPFAM" id="SSF52540">
    <property type="entry name" value="P-loop containing nucleoside triphosphate hydrolases"/>
    <property type="match status" value="1"/>
</dbReference>
<dbReference type="PROSITE" id="PS00211">
    <property type="entry name" value="ABC_TRANSPORTER_1"/>
    <property type="match status" value="1"/>
</dbReference>
<keyword evidence="1" id="KW-0813">Transport</keyword>
<keyword evidence="12" id="KW-1185">Reference proteome</keyword>
<keyword evidence="4" id="KW-0547">Nucleotide-binding</keyword>
<feature type="domain" description="ABC transporter" evidence="10">
    <location>
        <begin position="1"/>
        <end position="229"/>
    </location>
</feature>
<dbReference type="Pfam" id="PF00005">
    <property type="entry name" value="ABC_tran"/>
    <property type="match status" value="1"/>
</dbReference>
<evidence type="ECO:0000256" key="1">
    <source>
        <dbReference type="ARBA" id="ARBA00022448"/>
    </source>
</evidence>
<dbReference type="CDD" id="cd03259">
    <property type="entry name" value="ABC_Carb_Solutes_like"/>
    <property type="match status" value="1"/>
</dbReference>
<accession>A0A1Q5Q136</accession>
<dbReference type="EC" id="7.6.2.9" evidence="9"/>
<dbReference type="EMBL" id="MQVR01000054">
    <property type="protein sequence ID" value="OKL53558.1"/>
    <property type="molecule type" value="Genomic_DNA"/>
</dbReference>
<keyword evidence="5" id="KW-0067">ATP-binding</keyword>
<evidence type="ECO:0000256" key="7">
    <source>
        <dbReference type="ARBA" id="ARBA00023065"/>
    </source>
</evidence>